<dbReference type="SMART" id="SM00079">
    <property type="entry name" value="PBPe"/>
    <property type="match status" value="1"/>
</dbReference>
<feature type="domain" description="Solute-binding protein family 3/N-terminal" evidence="11">
    <location>
        <begin position="51"/>
        <end position="385"/>
    </location>
</feature>
<dbReference type="InterPro" id="IPR001638">
    <property type="entry name" value="Solute-binding_3/MltF_N"/>
</dbReference>
<keyword evidence="7" id="KW-0675">Receptor</keyword>
<keyword evidence="14" id="KW-1185">Reference proteome</keyword>
<feature type="transmembrane region" description="Helical" evidence="10">
    <location>
        <begin position="161"/>
        <end position="181"/>
    </location>
</feature>
<keyword evidence="4 10" id="KW-1133">Transmembrane helix</keyword>
<keyword evidence="2" id="KW-0813">Transport</keyword>
<evidence type="ECO:0000259" key="12">
    <source>
        <dbReference type="SMART" id="SM00079"/>
    </source>
</evidence>
<gene>
    <name evidence="13" type="ORF">DFR50_115126</name>
</gene>
<dbReference type="PANTHER" id="PTHR18966">
    <property type="entry name" value="IONOTROPIC GLUTAMATE RECEPTOR"/>
    <property type="match status" value="1"/>
</dbReference>
<evidence type="ECO:0000313" key="14">
    <source>
        <dbReference type="Proteomes" id="UP000253529"/>
    </source>
</evidence>
<feature type="domain" description="Ionotropic glutamate receptor C-terminal" evidence="12">
    <location>
        <begin position="51"/>
        <end position="384"/>
    </location>
</feature>
<keyword evidence="3 10" id="KW-0812">Transmembrane</keyword>
<dbReference type="SUPFAM" id="SSF53850">
    <property type="entry name" value="Periplasmic binding protein-like II"/>
    <property type="match status" value="1"/>
</dbReference>
<organism evidence="13 14">
    <name type="scientific">Roseiarcus fermentans</name>
    <dbReference type="NCBI Taxonomy" id="1473586"/>
    <lineage>
        <taxon>Bacteria</taxon>
        <taxon>Pseudomonadati</taxon>
        <taxon>Pseudomonadota</taxon>
        <taxon>Alphaproteobacteria</taxon>
        <taxon>Hyphomicrobiales</taxon>
        <taxon>Roseiarcaceae</taxon>
        <taxon>Roseiarcus</taxon>
    </lineage>
</organism>
<evidence type="ECO:0000256" key="8">
    <source>
        <dbReference type="ARBA" id="ARBA00023180"/>
    </source>
</evidence>
<keyword evidence="8" id="KW-0325">Glycoprotein</keyword>
<evidence type="ECO:0000256" key="2">
    <source>
        <dbReference type="ARBA" id="ARBA00022448"/>
    </source>
</evidence>
<evidence type="ECO:0000256" key="10">
    <source>
        <dbReference type="SAM" id="Phobius"/>
    </source>
</evidence>
<evidence type="ECO:0000256" key="5">
    <source>
        <dbReference type="ARBA" id="ARBA00023065"/>
    </source>
</evidence>
<dbReference type="AlphaFoldDB" id="A0A366FE34"/>
<dbReference type="GO" id="GO:0016020">
    <property type="term" value="C:membrane"/>
    <property type="evidence" value="ECO:0007669"/>
    <property type="project" value="UniProtKB-SubCell"/>
</dbReference>
<comment type="caution">
    <text evidence="13">The sequence shown here is derived from an EMBL/GenBank/DDBJ whole genome shotgun (WGS) entry which is preliminary data.</text>
</comment>
<dbReference type="Gene3D" id="3.40.190.10">
    <property type="entry name" value="Periplasmic binding protein-like II"/>
    <property type="match status" value="3"/>
</dbReference>
<evidence type="ECO:0000256" key="1">
    <source>
        <dbReference type="ARBA" id="ARBA00004141"/>
    </source>
</evidence>
<dbReference type="Pfam" id="PF00497">
    <property type="entry name" value="SBP_bac_3"/>
    <property type="match status" value="1"/>
</dbReference>
<sequence length="388" mass="41689">MVRNIHDLLSRQLGFHYDWLRVFRALALLLPLLAAPATAQTGSTAPNGVNDLAVATRVVPPFVIRDGSGELSGFSVDLWRAIASEAGIRSHLQPYSTLIELLDAVRSGGNPVGISAVSITAEREKTLDFSQPMFRSGLQIMVASEGGGMLDWLNALLSPRLYAAIGLALVALLVPAHVAWLTHRLSGSSHWPVSRSYWPGVAQAYRWTAEKVLLVAEGRPGGAAGWLFNYIWTFTCLAAFASVTGLLASAMTLSSLRTDIKGPNDLAGKRVAAVSGSTAVPFLRALNASVMQYPNFVEAAAAVSNGADQHDAPVAVVYDAPVMQYFVNNDATHKFSLVGAPFKTENYGVIFPLNSELRHSVNAALLKLTENGTYQQISEKWFGKPSAQ</sequence>
<dbReference type="GO" id="GO:0015276">
    <property type="term" value="F:ligand-gated monoatomic ion channel activity"/>
    <property type="evidence" value="ECO:0007669"/>
    <property type="project" value="InterPro"/>
</dbReference>
<evidence type="ECO:0000256" key="7">
    <source>
        <dbReference type="ARBA" id="ARBA00023170"/>
    </source>
</evidence>
<keyword evidence="9" id="KW-0407">Ion channel</keyword>
<evidence type="ECO:0000256" key="9">
    <source>
        <dbReference type="ARBA" id="ARBA00023303"/>
    </source>
</evidence>
<comment type="subcellular location">
    <subcellularLocation>
        <location evidence="1">Membrane</location>
        <topology evidence="1">Multi-pass membrane protein</topology>
    </subcellularLocation>
</comment>
<dbReference type="InterPro" id="IPR001320">
    <property type="entry name" value="Iontro_rcpt_C"/>
</dbReference>
<proteinExistence type="predicted"/>
<evidence type="ECO:0000313" key="13">
    <source>
        <dbReference type="EMBL" id="RBP12019.1"/>
    </source>
</evidence>
<keyword evidence="5" id="KW-0406">Ion transport</keyword>
<reference evidence="13 14" key="1">
    <citation type="submission" date="2018-06" db="EMBL/GenBank/DDBJ databases">
        <title>Genomic Encyclopedia of Type Strains, Phase IV (KMG-IV): sequencing the most valuable type-strain genomes for metagenomic binning, comparative biology and taxonomic classification.</title>
        <authorList>
            <person name="Goeker M."/>
        </authorList>
    </citation>
    <scope>NUCLEOTIDE SEQUENCE [LARGE SCALE GENOMIC DNA]</scope>
    <source>
        <strain evidence="13 14">DSM 24875</strain>
    </source>
</reference>
<evidence type="ECO:0000256" key="4">
    <source>
        <dbReference type="ARBA" id="ARBA00022989"/>
    </source>
</evidence>
<protein>
    <submittedName>
        <fullName evidence="13">Amino acid ABC transporter substrate-binding protein (PAAT family)</fullName>
    </submittedName>
</protein>
<keyword evidence="6 10" id="KW-0472">Membrane</keyword>
<dbReference type="SMART" id="SM00062">
    <property type="entry name" value="PBPb"/>
    <property type="match status" value="1"/>
</dbReference>
<dbReference type="EMBL" id="QNRK01000015">
    <property type="protein sequence ID" value="RBP12019.1"/>
    <property type="molecule type" value="Genomic_DNA"/>
</dbReference>
<evidence type="ECO:0000256" key="3">
    <source>
        <dbReference type="ARBA" id="ARBA00022692"/>
    </source>
</evidence>
<dbReference type="OrthoDB" id="9799090at2"/>
<feature type="transmembrane region" description="Helical" evidence="10">
    <location>
        <begin position="230"/>
        <end position="253"/>
    </location>
</feature>
<dbReference type="Proteomes" id="UP000253529">
    <property type="component" value="Unassembled WGS sequence"/>
</dbReference>
<name>A0A366FE34_9HYPH</name>
<evidence type="ECO:0000256" key="6">
    <source>
        <dbReference type="ARBA" id="ARBA00023136"/>
    </source>
</evidence>
<evidence type="ECO:0000259" key="11">
    <source>
        <dbReference type="SMART" id="SM00062"/>
    </source>
</evidence>
<dbReference type="InterPro" id="IPR015683">
    <property type="entry name" value="Ionotropic_Glu_rcpt"/>
</dbReference>
<accession>A0A366FE34</accession>